<dbReference type="AlphaFoldDB" id="A0A504YM16"/>
<evidence type="ECO:0000313" key="2">
    <source>
        <dbReference type="Proteomes" id="UP000316759"/>
    </source>
</evidence>
<accession>A0A504YM16</accession>
<keyword evidence="2" id="KW-1185">Reference proteome</keyword>
<proteinExistence type="predicted"/>
<gene>
    <name evidence="1" type="ORF">FGIG_07277</name>
</gene>
<protein>
    <submittedName>
        <fullName evidence="1">Uncharacterized protein</fullName>
    </submittedName>
</protein>
<dbReference type="EMBL" id="SUNJ01006918">
    <property type="protein sequence ID" value="TPP62373.1"/>
    <property type="molecule type" value="Genomic_DNA"/>
</dbReference>
<name>A0A504YM16_FASGI</name>
<comment type="caution">
    <text evidence="1">The sequence shown here is derived from an EMBL/GenBank/DDBJ whole genome shotgun (WGS) entry which is preliminary data.</text>
</comment>
<dbReference type="Proteomes" id="UP000316759">
    <property type="component" value="Unassembled WGS sequence"/>
</dbReference>
<reference evidence="1 2" key="1">
    <citation type="submission" date="2019-04" db="EMBL/GenBank/DDBJ databases">
        <title>Annotation for the trematode Fasciola gigantica.</title>
        <authorList>
            <person name="Choi Y.-J."/>
        </authorList>
    </citation>
    <scope>NUCLEOTIDE SEQUENCE [LARGE SCALE GENOMIC DNA]</scope>
    <source>
        <strain evidence="1">Uganda_cow_1</strain>
    </source>
</reference>
<evidence type="ECO:0000313" key="1">
    <source>
        <dbReference type="EMBL" id="TPP62373.1"/>
    </source>
</evidence>
<dbReference type="OrthoDB" id="10254959at2759"/>
<sequence>MDELRDVRIKAQLSLLPEDAFNQLCYALRNVDIEEVCRALLMYDINEENQPQSARQCLQQLCDLPKPNACKLICTSPAFHFNAKRCAPIYEVFDRLTPLVRDVYEILTNQVLDEVYRRLGSQPDTPDPLEYTVYEMNFPNKNVVVLFWPNITLVTESNQELLLRRWTTVRENLKQNFQLIMPYPQPLANFWDLFLLNQLKQTHLVVVGPTARLFQTYAADDEHQLRNRTNEWSAEQIECAYLLDLLRGRFDQSQPNSPYQRSRPLPPVVSVIAEPDCDEAYQYCSFVYHVPRDTQCMLKYLYRIHQICYKENGTDRPK</sequence>
<organism evidence="1 2">
    <name type="scientific">Fasciola gigantica</name>
    <name type="common">Giant liver fluke</name>
    <dbReference type="NCBI Taxonomy" id="46835"/>
    <lineage>
        <taxon>Eukaryota</taxon>
        <taxon>Metazoa</taxon>
        <taxon>Spiralia</taxon>
        <taxon>Lophotrochozoa</taxon>
        <taxon>Platyhelminthes</taxon>
        <taxon>Trematoda</taxon>
        <taxon>Digenea</taxon>
        <taxon>Plagiorchiida</taxon>
        <taxon>Echinostomata</taxon>
        <taxon>Echinostomatoidea</taxon>
        <taxon>Fasciolidae</taxon>
        <taxon>Fasciola</taxon>
    </lineage>
</organism>